<proteinExistence type="predicted"/>
<protein>
    <submittedName>
        <fullName evidence="1">Uncharacterized protein</fullName>
    </submittedName>
</protein>
<gene>
    <name evidence="1" type="ORF">H8S00_12200</name>
</gene>
<dbReference type="EMBL" id="JACOOZ010000010">
    <property type="protein sequence ID" value="MBC5668731.1"/>
    <property type="molecule type" value="Genomic_DNA"/>
</dbReference>
<comment type="caution">
    <text evidence="1">The sequence shown here is derived from an EMBL/GenBank/DDBJ whole genome shotgun (WGS) entry which is preliminary data.</text>
</comment>
<dbReference type="RefSeq" id="WP_186840636.1">
    <property type="nucleotide sequence ID" value="NZ_JACOOZ010000010.1"/>
</dbReference>
<evidence type="ECO:0000313" key="2">
    <source>
        <dbReference type="Proteomes" id="UP000597877"/>
    </source>
</evidence>
<evidence type="ECO:0000313" key="1">
    <source>
        <dbReference type="EMBL" id="MBC5668731.1"/>
    </source>
</evidence>
<accession>A0ABR7F543</accession>
<name>A0ABR7F543_9FIRM</name>
<keyword evidence="2" id="KW-1185">Reference proteome</keyword>
<reference evidence="1 2" key="1">
    <citation type="submission" date="2020-08" db="EMBL/GenBank/DDBJ databases">
        <title>Genome public.</title>
        <authorList>
            <person name="Liu C."/>
            <person name="Sun Q."/>
        </authorList>
    </citation>
    <scope>NUCLEOTIDE SEQUENCE [LARGE SCALE GENOMIC DNA]</scope>
    <source>
        <strain evidence="1 2">BX4</strain>
    </source>
</reference>
<organism evidence="1 2">
    <name type="scientific">Eubacterium segne</name>
    <dbReference type="NCBI Taxonomy" id="2763045"/>
    <lineage>
        <taxon>Bacteria</taxon>
        <taxon>Bacillati</taxon>
        <taxon>Bacillota</taxon>
        <taxon>Clostridia</taxon>
        <taxon>Eubacteriales</taxon>
        <taxon>Eubacteriaceae</taxon>
        <taxon>Eubacterium</taxon>
    </lineage>
</organism>
<sequence length="191" mass="22471">MIKRTSIWMWSKITLYLKQHNLYFETDLMEGIPRITMVFKNCDRSPGYITEGCIWFYENSMEVRVYYSKLGAEICQKSKHLPELYRLMNYINARLWVRVSDGLEGALYQSQYLILPRFYVTEDEMQDITATMLIPYTHFELDMLEIEDFITSVLPGLLDDLSIPVFLLLEGRITAEEAIDMVRSSGDRGYI</sequence>
<dbReference type="Proteomes" id="UP000597877">
    <property type="component" value="Unassembled WGS sequence"/>
</dbReference>